<accession>A0A915XJT1</accession>
<keyword evidence="4" id="KW-1185">Reference proteome</keyword>
<evidence type="ECO:0000313" key="4">
    <source>
        <dbReference type="Proteomes" id="UP001063350"/>
    </source>
</evidence>
<dbReference type="Gene3D" id="3.40.33.10">
    <property type="entry name" value="CAP"/>
    <property type="match status" value="1"/>
</dbReference>
<feature type="signal peptide" evidence="1">
    <location>
        <begin position="1"/>
        <end position="19"/>
    </location>
</feature>
<dbReference type="CDD" id="cd05379">
    <property type="entry name" value="CAP_bacterial"/>
    <property type="match status" value="1"/>
</dbReference>
<gene>
    <name evidence="3" type="ORF">GF1_31110</name>
</gene>
<dbReference type="Proteomes" id="UP001063350">
    <property type="component" value="Chromosome"/>
</dbReference>
<name>A0A915XJT1_9BACT</name>
<keyword evidence="1" id="KW-0732">Signal</keyword>
<dbReference type="SUPFAM" id="SSF55797">
    <property type="entry name" value="PR-1-like"/>
    <property type="match status" value="1"/>
</dbReference>
<evidence type="ECO:0000256" key="1">
    <source>
        <dbReference type="SAM" id="SignalP"/>
    </source>
</evidence>
<feature type="domain" description="SCP" evidence="2">
    <location>
        <begin position="50"/>
        <end position="222"/>
    </location>
</feature>
<protein>
    <recommendedName>
        <fullName evidence="2">SCP domain-containing protein</fullName>
    </recommendedName>
</protein>
<evidence type="ECO:0000259" key="2">
    <source>
        <dbReference type="Pfam" id="PF00188"/>
    </source>
</evidence>
<dbReference type="AlphaFoldDB" id="A0A915XJT1"/>
<dbReference type="RefSeq" id="WP_267927454.1">
    <property type="nucleotide sequence ID" value="NZ_AP024233.1"/>
</dbReference>
<dbReference type="EMBL" id="AP024233">
    <property type="protein sequence ID" value="BCO10735.1"/>
    <property type="molecule type" value="Genomic_DNA"/>
</dbReference>
<dbReference type="InterPro" id="IPR035940">
    <property type="entry name" value="CAP_sf"/>
</dbReference>
<feature type="chain" id="PRO_5037012236" description="SCP domain-containing protein" evidence="1">
    <location>
        <begin position="20"/>
        <end position="229"/>
    </location>
</feature>
<dbReference type="PANTHER" id="PTHR31157">
    <property type="entry name" value="SCP DOMAIN-CONTAINING PROTEIN"/>
    <property type="match status" value="1"/>
</dbReference>
<dbReference type="InterPro" id="IPR014044">
    <property type="entry name" value="CAP_dom"/>
</dbReference>
<sequence>MHRSLVLLLIFALLASCQAPPRIVPRTAPVPAPRPKPVAEPWSRVEQQILALVNEQRAMHHLPPLKPDPRLHRAALLHTREMARHLTLTHRSRDGRGVSDRIREQGYHWTRVGENVAMKKTANPSARLPYRVMFGTDNLTMIQTYCRQHGLPVPLGWQDVGRGWSGADWDRWKQVHGGNGGWMGSPGHRRNILLPGFTDTGISHISRRDGNGSLYHYFTQDFAAGDPLP</sequence>
<evidence type="ECO:0000313" key="3">
    <source>
        <dbReference type="EMBL" id="BCO10735.1"/>
    </source>
</evidence>
<organism evidence="3 4">
    <name type="scientific">Desulfolithobacter dissulfuricans</name>
    <dbReference type="NCBI Taxonomy" id="2795293"/>
    <lineage>
        <taxon>Bacteria</taxon>
        <taxon>Pseudomonadati</taxon>
        <taxon>Thermodesulfobacteriota</taxon>
        <taxon>Desulfobulbia</taxon>
        <taxon>Desulfobulbales</taxon>
        <taxon>Desulfobulbaceae</taxon>
        <taxon>Desulfolithobacter</taxon>
    </lineage>
</organism>
<proteinExistence type="predicted"/>
<dbReference type="PANTHER" id="PTHR31157:SF1">
    <property type="entry name" value="SCP DOMAIN-CONTAINING PROTEIN"/>
    <property type="match status" value="1"/>
</dbReference>
<dbReference type="KEGG" id="ddu:GF1_31110"/>
<reference evidence="3" key="1">
    <citation type="submission" date="2020-12" db="EMBL/GenBank/DDBJ databases">
        <title>Desulfobium dissulfuricans gen. nov., sp. nov., a novel mesophilic, sulfate-reducing bacterium isolated from a deep-sea hydrothermal vent.</title>
        <authorList>
            <person name="Hashimoto Y."/>
            <person name="Tame A."/>
            <person name="Sawayama S."/>
            <person name="Miyazaki J."/>
            <person name="Takai K."/>
            <person name="Nakagawa S."/>
        </authorList>
    </citation>
    <scope>NUCLEOTIDE SEQUENCE</scope>
    <source>
        <strain evidence="3">GF1</strain>
    </source>
</reference>
<dbReference type="PROSITE" id="PS51257">
    <property type="entry name" value="PROKAR_LIPOPROTEIN"/>
    <property type="match status" value="1"/>
</dbReference>
<dbReference type="Pfam" id="PF00188">
    <property type="entry name" value="CAP"/>
    <property type="match status" value="1"/>
</dbReference>